<comment type="caution">
    <text evidence="1">The sequence shown here is derived from an EMBL/GenBank/DDBJ whole genome shotgun (WGS) entry which is preliminary data.</text>
</comment>
<protein>
    <submittedName>
        <fullName evidence="1">Uncharacterized protein</fullName>
    </submittedName>
</protein>
<proteinExistence type="predicted"/>
<organism evidence="1 2">
    <name type="scientific">Arctium lappa</name>
    <name type="common">Greater burdock</name>
    <name type="synonym">Lappa major</name>
    <dbReference type="NCBI Taxonomy" id="4217"/>
    <lineage>
        <taxon>Eukaryota</taxon>
        <taxon>Viridiplantae</taxon>
        <taxon>Streptophyta</taxon>
        <taxon>Embryophyta</taxon>
        <taxon>Tracheophyta</taxon>
        <taxon>Spermatophyta</taxon>
        <taxon>Magnoliopsida</taxon>
        <taxon>eudicotyledons</taxon>
        <taxon>Gunneridae</taxon>
        <taxon>Pentapetalae</taxon>
        <taxon>asterids</taxon>
        <taxon>campanulids</taxon>
        <taxon>Asterales</taxon>
        <taxon>Asteraceae</taxon>
        <taxon>Carduoideae</taxon>
        <taxon>Cardueae</taxon>
        <taxon>Arctiinae</taxon>
        <taxon>Arctium</taxon>
    </lineage>
</organism>
<dbReference type="Proteomes" id="UP001055879">
    <property type="component" value="Linkage Group LG03"/>
</dbReference>
<name>A0ACB9DGR8_ARCLA</name>
<evidence type="ECO:0000313" key="2">
    <source>
        <dbReference type="Proteomes" id="UP001055879"/>
    </source>
</evidence>
<sequence>MSRSRGEEMSRYGCRDCARDCAKGTIAWALSRAVFRRPNSHLMPFLGFRVTLSRSKGGSLNPIHSSGSVWYADKIGLDWTGQNWTGQDKRLGQDWTRQMAVLCLRRVKIKDDGWPVKDDSCEEASVTAAAMGGGDWWRWRWVVEEVVVVVKEEVEVVDDGWL</sequence>
<evidence type="ECO:0000313" key="1">
    <source>
        <dbReference type="EMBL" id="KAI3745685.1"/>
    </source>
</evidence>
<reference evidence="2" key="1">
    <citation type="journal article" date="2022" name="Mol. Ecol. Resour.">
        <title>The genomes of chicory, endive, great burdock and yacon provide insights into Asteraceae palaeo-polyploidization history and plant inulin production.</title>
        <authorList>
            <person name="Fan W."/>
            <person name="Wang S."/>
            <person name="Wang H."/>
            <person name="Wang A."/>
            <person name="Jiang F."/>
            <person name="Liu H."/>
            <person name="Zhao H."/>
            <person name="Xu D."/>
            <person name="Zhang Y."/>
        </authorList>
    </citation>
    <scope>NUCLEOTIDE SEQUENCE [LARGE SCALE GENOMIC DNA]</scope>
    <source>
        <strain evidence="2">cv. Niubang</strain>
    </source>
</reference>
<accession>A0ACB9DGR8</accession>
<keyword evidence="2" id="KW-1185">Reference proteome</keyword>
<dbReference type="EMBL" id="CM042049">
    <property type="protein sequence ID" value="KAI3745685.1"/>
    <property type="molecule type" value="Genomic_DNA"/>
</dbReference>
<reference evidence="1 2" key="2">
    <citation type="journal article" date="2022" name="Mol. Ecol. Resour.">
        <title>The genomes of chicory, endive, great burdock and yacon provide insights into Asteraceae paleo-polyploidization history and plant inulin production.</title>
        <authorList>
            <person name="Fan W."/>
            <person name="Wang S."/>
            <person name="Wang H."/>
            <person name="Wang A."/>
            <person name="Jiang F."/>
            <person name="Liu H."/>
            <person name="Zhao H."/>
            <person name="Xu D."/>
            <person name="Zhang Y."/>
        </authorList>
    </citation>
    <scope>NUCLEOTIDE SEQUENCE [LARGE SCALE GENOMIC DNA]</scope>
    <source>
        <strain evidence="2">cv. Niubang</strain>
    </source>
</reference>
<gene>
    <name evidence="1" type="ORF">L6452_08089</name>
</gene>